<proteinExistence type="predicted"/>
<sequence length="219" mass="25117">MKSGTQALLATLGLVSVLVLMWAVVPTEQSLDAHFPNVLYLSGFGSETIDPISFDNSTMPMLEKSQASYFNGVYQFDPLFYHKTLDRFISWEDREKLSVWECTFFCSPMNRSAPDARLGLVHTSIDDGKKHIWYLLELRDDDANSPIVYARSKFRKAPTYRVPWMTVTPGGEIKPHDLKEVYLMSAWDAFRFDTPLKWTVTAVLIGGATYLWWARKGWD</sequence>
<evidence type="ECO:0000256" key="1">
    <source>
        <dbReference type="SAM" id="SignalP"/>
    </source>
</evidence>
<evidence type="ECO:0000313" key="2">
    <source>
        <dbReference type="EMBL" id="CAD9161208.1"/>
    </source>
</evidence>
<name>A0A7S1RBD6_ALECA</name>
<feature type="signal peptide" evidence="1">
    <location>
        <begin position="1"/>
        <end position="23"/>
    </location>
</feature>
<organism evidence="2">
    <name type="scientific">Alexandrium catenella</name>
    <name type="common">Red tide dinoflagellate</name>
    <name type="synonym">Gonyaulax catenella</name>
    <dbReference type="NCBI Taxonomy" id="2925"/>
    <lineage>
        <taxon>Eukaryota</taxon>
        <taxon>Sar</taxon>
        <taxon>Alveolata</taxon>
        <taxon>Dinophyceae</taxon>
        <taxon>Gonyaulacales</taxon>
        <taxon>Pyrocystaceae</taxon>
        <taxon>Alexandrium</taxon>
    </lineage>
</organism>
<dbReference type="EMBL" id="HBGE01063447">
    <property type="protein sequence ID" value="CAD9161208.1"/>
    <property type="molecule type" value="Transcribed_RNA"/>
</dbReference>
<keyword evidence="1" id="KW-0732">Signal</keyword>
<feature type="chain" id="PRO_5031429326" evidence="1">
    <location>
        <begin position="24"/>
        <end position="219"/>
    </location>
</feature>
<protein>
    <submittedName>
        <fullName evidence="2">Uncharacterized protein</fullName>
    </submittedName>
</protein>
<gene>
    <name evidence="2" type="ORF">ACAT0790_LOCUS37973</name>
</gene>
<reference evidence="2" key="1">
    <citation type="submission" date="2021-01" db="EMBL/GenBank/DDBJ databases">
        <authorList>
            <person name="Corre E."/>
            <person name="Pelletier E."/>
            <person name="Niang G."/>
            <person name="Scheremetjew M."/>
            <person name="Finn R."/>
            <person name="Kale V."/>
            <person name="Holt S."/>
            <person name="Cochrane G."/>
            <person name="Meng A."/>
            <person name="Brown T."/>
            <person name="Cohen L."/>
        </authorList>
    </citation>
    <scope>NUCLEOTIDE SEQUENCE</scope>
    <source>
        <strain evidence="2">OF101</strain>
    </source>
</reference>
<dbReference type="AlphaFoldDB" id="A0A7S1RBD6"/>
<accession>A0A7S1RBD6</accession>